<comment type="caution">
    <text evidence="3">The sequence shown here is derived from an EMBL/GenBank/DDBJ whole genome shotgun (WGS) entry which is preliminary data.</text>
</comment>
<feature type="domain" description="Copper amine oxidase-like N-terminal" evidence="2">
    <location>
        <begin position="44"/>
        <end position="142"/>
    </location>
</feature>
<keyword evidence="4" id="KW-1185">Reference proteome</keyword>
<dbReference type="SUPFAM" id="SSF55383">
    <property type="entry name" value="Copper amine oxidase, domain N"/>
    <property type="match status" value="1"/>
</dbReference>
<name>A0A920CTI9_9BACL</name>
<keyword evidence="1" id="KW-0732">Signal</keyword>
<dbReference type="InterPro" id="IPR036582">
    <property type="entry name" value="Mao_N_sf"/>
</dbReference>
<accession>A0A920CTI9</accession>
<evidence type="ECO:0000259" key="2">
    <source>
        <dbReference type="Pfam" id="PF07833"/>
    </source>
</evidence>
<dbReference type="Proteomes" id="UP000682811">
    <property type="component" value="Unassembled WGS sequence"/>
</dbReference>
<dbReference type="Pfam" id="PF07833">
    <property type="entry name" value="Cu_amine_oxidN1"/>
    <property type="match status" value="1"/>
</dbReference>
<evidence type="ECO:0000313" key="4">
    <source>
        <dbReference type="Proteomes" id="UP000682811"/>
    </source>
</evidence>
<dbReference type="EMBL" id="BORT01000032">
    <property type="protein sequence ID" value="GIO50395.1"/>
    <property type="molecule type" value="Genomic_DNA"/>
</dbReference>
<dbReference type="Gene3D" id="3.30.457.10">
    <property type="entry name" value="Copper amine oxidase-like, N-terminal domain"/>
    <property type="match status" value="1"/>
</dbReference>
<protein>
    <recommendedName>
        <fullName evidence="2">Copper amine oxidase-like N-terminal domain-containing protein</fullName>
    </recommendedName>
</protein>
<evidence type="ECO:0000313" key="3">
    <source>
        <dbReference type="EMBL" id="GIO50395.1"/>
    </source>
</evidence>
<dbReference type="InterPro" id="IPR012854">
    <property type="entry name" value="Cu_amine_oxidase-like_N"/>
</dbReference>
<reference evidence="3 4" key="1">
    <citation type="submission" date="2021-03" db="EMBL/GenBank/DDBJ databases">
        <title>Antimicrobial resistance genes in bacteria isolated from Japanese honey, and their potential for conferring macrolide and lincosamide resistance in the American foulbrood pathogen Paenibacillus larvae.</title>
        <authorList>
            <person name="Okamoto M."/>
            <person name="Kumagai M."/>
            <person name="Kanamori H."/>
            <person name="Takamatsu D."/>
        </authorList>
    </citation>
    <scope>NUCLEOTIDE SEQUENCE [LARGE SCALE GENOMIC DNA]</scope>
    <source>
        <strain evidence="3 4">J34TS1</strain>
    </source>
</reference>
<organism evidence="3 4">
    <name type="scientific">Paenibacillus azoreducens</name>
    <dbReference type="NCBI Taxonomy" id="116718"/>
    <lineage>
        <taxon>Bacteria</taxon>
        <taxon>Bacillati</taxon>
        <taxon>Bacillota</taxon>
        <taxon>Bacilli</taxon>
        <taxon>Bacillales</taxon>
        <taxon>Paenibacillaceae</taxon>
        <taxon>Paenibacillus</taxon>
    </lineage>
</organism>
<gene>
    <name evidence="3" type="ORF">J34TS1_51600</name>
</gene>
<dbReference type="RefSeq" id="WP_212980610.1">
    <property type="nucleotide sequence ID" value="NZ_AP025343.1"/>
</dbReference>
<evidence type="ECO:0000256" key="1">
    <source>
        <dbReference type="SAM" id="SignalP"/>
    </source>
</evidence>
<sequence length="306" mass="34067">MKKSSQAILFCLCAVIWLFPAINIASAETGPEPKVVINNFPLAAADVISQNNQVYFSLTEAKRLGNLTITWKNASKQIFIKDGNTNLLLTINQVTAHKNGETIKLGAAPFIHNGRTMVPLRFVSEAFDSSVFWNTSTHTVFIAKASPKLISDVQSGSLSIARSAAINLPRVSQLTKSLEPSWEAASMQYYFPKGAYDRFIEVNNNSIGYYQVSKNIAFLKWQALIGDETSTENNPYFIKRNLINETGVLPSFDSTEFASFRYMPQAGSTGYSLIQKDNWENAIFKDASLPQARVNQNYIIVNIPEE</sequence>
<dbReference type="AlphaFoldDB" id="A0A920CTI9"/>
<proteinExistence type="predicted"/>
<feature type="signal peptide" evidence="1">
    <location>
        <begin position="1"/>
        <end position="27"/>
    </location>
</feature>
<feature type="chain" id="PRO_5036816624" description="Copper amine oxidase-like N-terminal domain-containing protein" evidence="1">
    <location>
        <begin position="28"/>
        <end position="306"/>
    </location>
</feature>